<dbReference type="AlphaFoldDB" id="A0A6J6NDG0"/>
<feature type="transmembrane region" description="Helical" evidence="1">
    <location>
        <begin position="299"/>
        <end position="315"/>
    </location>
</feature>
<name>A0A6J6NDG0_9ZZZZ</name>
<dbReference type="PANTHER" id="PTHR23518:SF2">
    <property type="entry name" value="MAJOR FACILITATOR SUPERFAMILY TRANSPORTER"/>
    <property type="match status" value="1"/>
</dbReference>
<gene>
    <name evidence="3" type="ORF">UFOPK2310_01362</name>
</gene>
<keyword evidence="1" id="KW-0812">Transmembrane</keyword>
<accession>A0A6J6NDG0</accession>
<protein>
    <submittedName>
        <fullName evidence="3">Unannotated protein</fullName>
    </submittedName>
</protein>
<dbReference type="InterPro" id="IPR036259">
    <property type="entry name" value="MFS_trans_sf"/>
</dbReference>
<dbReference type="CDD" id="cd17370">
    <property type="entry name" value="MFS_MJ1317_like"/>
    <property type="match status" value="1"/>
</dbReference>
<feature type="transmembrane region" description="Helical" evidence="1">
    <location>
        <begin position="224"/>
        <end position="247"/>
    </location>
</feature>
<evidence type="ECO:0000313" key="3">
    <source>
        <dbReference type="EMBL" id="CAB4683148.1"/>
    </source>
</evidence>
<feature type="transmembrane region" description="Helical" evidence="1">
    <location>
        <begin position="387"/>
        <end position="407"/>
    </location>
</feature>
<dbReference type="GO" id="GO:0022857">
    <property type="term" value="F:transmembrane transporter activity"/>
    <property type="evidence" value="ECO:0007669"/>
    <property type="project" value="InterPro"/>
</dbReference>
<feature type="domain" description="Major facilitator superfamily (MFS) profile" evidence="2">
    <location>
        <begin position="23"/>
        <end position="412"/>
    </location>
</feature>
<dbReference type="PROSITE" id="PS50850">
    <property type="entry name" value="MFS"/>
    <property type="match status" value="1"/>
</dbReference>
<dbReference type="EMBL" id="CAEZWW010000197">
    <property type="protein sequence ID" value="CAB4683148.1"/>
    <property type="molecule type" value="Genomic_DNA"/>
</dbReference>
<organism evidence="3">
    <name type="scientific">freshwater metagenome</name>
    <dbReference type="NCBI Taxonomy" id="449393"/>
    <lineage>
        <taxon>unclassified sequences</taxon>
        <taxon>metagenomes</taxon>
        <taxon>ecological metagenomes</taxon>
    </lineage>
</organism>
<sequence>MPTEDRDIRPGADLPVNTWFTPGVRGIGTASFLSDLGHEIPTSLLPSLLTVTLGAPAAALGLVEGIADAMSGAAKFAGGPLGDDPSRRRATAVAGYTITAILSAAIGGATSVAQVATLRAGAWAARGIRGPSRNALLADVVHPSAYGRAFGFERAMDNAGAVGGPLLALLLVAWVGTRWAITLSVIPGLLAVVAILYAIRNAPKLADRPRRKLRFQVRPVLKGRLGRLMVGVTFFEVGNVAATLLILRATEQLSPDLGLDRATMLALLLYAGYNLTATLASFPAGRLSDRLGKGGPQRVLLIGVAMFAFTYLGFATNTTNIWFLLPPFLLAGVSIGFVETAEHAAVAAEAPDEIRGSAFGLLAAIQSFGNLVASAIAGLIWTLVSPTAAFCYLVAWMIAAAIAIALAHRLSNPALHGT</sequence>
<keyword evidence="1" id="KW-0472">Membrane</keyword>
<feature type="transmembrane region" description="Helical" evidence="1">
    <location>
        <begin position="359"/>
        <end position="381"/>
    </location>
</feature>
<reference evidence="3" key="1">
    <citation type="submission" date="2020-05" db="EMBL/GenBank/DDBJ databases">
        <authorList>
            <person name="Chiriac C."/>
            <person name="Salcher M."/>
            <person name="Ghai R."/>
            <person name="Kavagutti S V."/>
        </authorList>
    </citation>
    <scope>NUCLEOTIDE SEQUENCE</scope>
</reference>
<feature type="transmembrane region" description="Helical" evidence="1">
    <location>
        <begin position="181"/>
        <end position="203"/>
    </location>
</feature>
<dbReference type="Gene3D" id="1.20.1250.20">
    <property type="entry name" value="MFS general substrate transporter like domains"/>
    <property type="match status" value="1"/>
</dbReference>
<evidence type="ECO:0000259" key="2">
    <source>
        <dbReference type="PROSITE" id="PS50850"/>
    </source>
</evidence>
<feature type="transmembrane region" description="Helical" evidence="1">
    <location>
        <begin position="267"/>
        <end position="287"/>
    </location>
</feature>
<proteinExistence type="predicted"/>
<keyword evidence="1" id="KW-1133">Transmembrane helix</keyword>
<feature type="transmembrane region" description="Helical" evidence="1">
    <location>
        <begin position="321"/>
        <end position="338"/>
    </location>
</feature>
<dbReference type="InterPro" id="IPR011701">
    <property type="entry name" value="MFS"/>
</dbReference>
<dbReference type="Pfam" id="PF07690">
    <property type="entry name" value="MFS_1"/>
    <property type="match status" value="2"/>
</dbReference>
<dbReference type="InterPro" id="IPR020846">
    <property type="entry name" value="MFS_dom"/>
</dbReference>
<dbReference type="PANTHER" id="PTHR23518">
    <property type="entry name" value="C-METHYLTRANSFERASE"/>
    <property type="match status" value="1"/>
</dbReference>
<dbReference type="SUPFAM" id="SSF103473">
    <property type="entry name" value="MFS general substrate transporter"/>
    <property type="match status" value="1"/>
</dbReference>
<feature type="transmembrane region" description="Helical" evidence="1">
    <location>
        <begin position="158"/>
        <end position="175"/>
    </location>
</feature>
<evidence type="ECO:0000256" key="1">
    <source>
        <dbReference type="SAM" id="Phobius"/>
    </source>
</evidence>